<dbReference type="GO" id="GO:0016491">
    <property type="term" value="F:oxidoreductase activity"/>
    <property type="evidence" value="ECO:0007669"/>
    <property type="project" value="UniProtKB-KW"/>
</dbReference>
<dbReference type="OrthoDB" id="9792003at2"/>
<dbReference type="PRINTS" id="PR00081">
    <property type="entry name" value="GDHRDH"/>
</dbReference>
<comment type="caution">
    <text evidence="5">The sequence shown here is derived from an EMBL/GenBank/DDBJ whole genome shotgun (WGS) entry which is preliminary data.</text>
</comment>
<dbReference type="EMBL" id="MVHS01000004">
    <property type="protein sequence ID" value="ORA73302.1"/>
    <property type="molecule type" value="Genomic_DNA"/>
</dbReference>
<gene>
    <name evidence="5" type="ORF">BST26_02530</name>
</gene>
<dbReference type="InterPro" id="IPR020904">
    <property type="entry name" value="Sc_DH/Rdtase_CS"/>
</dbReference>
<dbReference type="InterPro" id="IPR002347">
    <property type="entry name" value="SDR_fam"/>
</dbReference>
<keyword evidence="3" id="KW-0560">Oxidoreductase</keyword>
<dbReference type="PANTHER" id="PTHR43391">
    <property type="entry name" value="RETINOL DEHYDROGENASE-RELATED"/>
    <property type="match status" value="1"/>
</dbReference>
<evidence type="ECO:0000256" key="2">
    <source>
        <dbReference type="ARBA" id="ARBA00022857"/>
    </source>
</evidence>
<keyword evidence="2" id="KW-0521">NADP</keyword>
<dbReference type="Proteomes" id="UP000192801">
    <property type="component" value="Unassembled WGS sequence"/>
</dbReference>
<dbReference type="STRING" id="444597.BST26_02530"/>
<sequence>MVMLEPSTAVVTGAGRGIGLEIARQLAAAGHKVLLTDVDGDAAERAATEVGGGAWSATHDVRDPSGHREVAAQALAAGPLAVWVNNAGILIAGNSWSHSDAEIASILDVNVRGVVAGSHAAVAAMGAGGGAILNIASLSALAPIPGLAMYAATKAAVLSFTTSLQGDLDHAGLQIRARALCPDVVSTKMVTDRVADPGAALLFAGPRPMDAAAVARAGLELLESRQIFRVVPRWRGVVARTSDAAPSLGLKAFALMRGVGERRQRNHR</sequence>
<dbReference type="PRINTS" id="PR00080">
    <property type="entry name" value="SDRFAMILY"/>
</dbReference>
<protein>
    <submittedName>
        <fullName evidence="5">Short-chain dehydrogenase</fullName>
    </submittedName>
</protein>
<name>A0A1X0DMB8_9MYCO</name>
<dbReference type="PANTHER" id="PTHR43391:SF14">
    <property type="entry name" value="DEHYDROGENASE_REDUCTASE SDR FAMILY PROTEIN 7-LIKE"/>
    <property type="match status" value="1"/>
</dbReference>
<evidence type="ECO:0000256" key="3">
    <source>
        <dbReference type="ARBA" id="ARBA00023002"/>
    </source>
</evidence>
<dbReference type="CDD" id="cd05233">
    <property type="entry name" value="SDR_c"/>
    <property type="match status" value="1"/>
</dbReference>
<evidence type="ECO:0000313" key="5">
    <source>
        <dbReference type="EMBL" id="ORA73302.1"/>
    </source>
</evidence>
<organism evidence="5 6">
    <name type="scientific">Mycolicibacterium insubricum</name>
    <dbReference type="NCBI Taxonomy" id="444597"/>
    <lineage>
        <taxon>Bacteria</taxon>
        <taxon>Bacillati</taxon>
        <taxon>Actinomycetota</taxon>
        <taxon>Actinomycetes</taxon>
        <taxon>Mycobacteriales</taxon>
        <taxon>Mycobacteriaceae</taxon>
        <taxon>Mycolicibacterium</taxon>
    </lineage>
</organism>
<dbReference type="Gene3D" id="3.40.50.720">
    <property type="entry name" value="NAD(P)-binding Rossmann-like Domain"/>
    <property type="match status" value="1"/>
</dbReference>
<evidence type="ECO:0000313" key="6">
    <source>
        <dbReference type="Proteomes" id="UP000192801"/>
    </source>
</evidence>
<keyword evidence="6" id="KW-1185">Reference proteome</keyword>
<proteinExistence type="inferred from homology"/>
<dbReference type="Pfam" id="PF00106">
    <property type="entry name" value="adh_short"/>
    <property type="match status" value="1"/>
</dbReference>
<dbReference type="SUPFAM" id="SSF51735">
    <property type="entry name" value="NAD(P)-binding Rossmann-fold domains"/>
    <property type="match status" value="1"/>
</dbReference>
<dbReference type="InterPro" id="IPR036291">
    <property type="entry name" value="NAD(P)-bd_dom_sf"/>
</dbReference>
<reference evidence="5 6" key="1">
    <citation type="submission" date="2016-12" db="EMBL/GenBank/DDBJ databases">
        <title>The new phylogeny of genus Mycobacterium.</title>
        <authorList>
            <person name="Tortoli E."/>
            <person name="Trovato A."/>
            <person name="Cirillo D.M."/>
        </authorList>
    </citation>
    <scope>NUCLEOTIDE SEQUENCE [LARGE SCALE GENOMIC DNA]</scope>
    <source>
        <strain evidence="5 6">DSM 45130</strain>
    </source>
</reference>
<evidence type="ECO:0000256" key="1">
    <source>
        <dbReference type="ARBA" id="ARBA00006484"/>
    </source>
</evidence>
<comment type="similarity">
    <text evidence="1 4">Belongs to the short-chain dehydrogenases/reductases (SDR) family.</text>
</comment>
<dbReference type="AlphaFoldDB" id="A0A1X0DMB8"/>
<accession>A0A1X0DMB8</accession>
<evidence type="ECO:0000256" key="4">
    <source>
        <dbReference type="RuleBase" id="RU000363"/>
    </source>
</evidence>
<dbReference type="PROSITE" id="PS00061">
    <property type="entry name" value="ADH_SHORT"/>
    <property type="match status" value="1"/>
</dbReference>